<dbReference type="InterPro" id="IPR000835">
    <property type="entry name" value="HTH_MarR-typ"/>
</dbReference>
<dbReference type="SMART" id="SM00347">
    <property type="entry name" value="HTH_MARR"/>
    <property type="match status" value="1"/>
</dbReference>
<dbReference type="PANTHER" id="PTHR39515">
    <property type="entry name" value="CONSERVED PROTEIN"/>
    <property type="match status" value="1"/>
</dbReference>
<reference evidence="3" key="1">
    <citation type="journal article" date="2019" name="Int. J. Syst. Evol. Microbiol.">
        <title>The Global Catalogue of Microorganisms (GCM) 10K type strain sequencing project: providing services to taxonomists for standard genome sequencing and annotation.</title>
        <authorList>
            <consortium name="The Broad Institute Genomics Platform"/>
            <consortium name="The Broad Institute Genome Sequencing Center for Infectious Disease"/>
            <person name="Wu L."/>
            <person name="Ma J."/>
        </authorList>
    </citation>
    <scope>NUCLEOTIDE SEQUENCE [LARGE SCALE GENOMIC DNA]</scope>
    <source>
        <strain evidence="3">CGMCC 4.7641</strain>
    </source>
</reference>
<proteinExistence type="predicted"/>
<organism evidence="2 3">
    <name type="scientific">Amycolatopsis silviterrae</name>
    <dbReference type="NCBI Taxonomy" id="1656914"/>
    <lineage>
        <taxon>Bacteria</taxon>
        <taxon>Bacillati</taxon>
        <taxon>Actinomycetota</taxon>
        <taxon>Actinomycetes</taxon>
        <taxon>Pseudonocardiales</taxon>
        <taxon>Pseudonocardiaceae</taxon>
        <taxon>Amycolatopsis</taxon>
    </lineage>
</organism>
<dbReference type="Gene3D" id="1.10.10.10">
    <property type="entry name" value="Winged helix-like DNA-binding domain superfamily/Winged helix DNA-binding domain"/>
    <property type="match status" value="1"/>
</dbReference>
<dbReference type="InterPro" id="IPR052526">
    <property type="entry name" value="HTH-type_Bedaq_tolerance"/>
</dbReference>
<comment type="caution">
    <text evidence="2">The sequence shown here is derived from an EMBL/GenBank/DDBJ whole genome shotgun (WGS) entry which is preliminary data.</text>
</comment>
<evidence type="ECO:0000313" key="3">
    <source>
        <dbReference type="Proteomes" id="UP001597483"/>
    </source>
</evidence>
<dbReference type="PRINTS" id="PR00598">
    <property type="entry name" value="HTHMARR"/>
</dbReference>
<gene>
    <name evidence="2" type="ORF">ACFSVL_42375</name>
</gene>
<evidence type="ECO:0000259" key="1">
    <source>
        <dbReference type="PROSITE" id="PS50995"/>
    </source>
</evidence>
<feature type="domain" description="HTH marR-type" evidence="1">
    <location>
        <begin position="1"/>
        <end position="138"/>
    </location>
</feature>
<dbReference type="RefSeq" id="WP_378313083.1">
    <property type="nucleotide sequence ID" value="NZ_JBHUKS010000035.1"/>
</dbReference>
<dbReference type="EMBL" id="JBHUKS010000035">
    <property type="protein sequence ID" value="MFD2474112.1"/>
    <property type="molecule type" value="Genomic_DNA"/>
</dbReference>
<dbReference type="Proteomes" id="UP001597483">
    <property type="component" value="Unassembled WGS sequence"/>
</dbReference>
<dbReference type="Pfam" id="PF12802">
    <property type="entry name" value="MarR_2"/>
    <property type="match status" value="1"/>
</dbReference>
<keyword evidence="3" id="KW-1185">Reference proteome</keyword>
<dbReference type="InterPro" id="IPR036388">
    <property type="entry name" value="WH-like_DNA-bd_sf"/>
</dbReference>
<dbReference type="Gene3D" id="1.10.287.100">
    <property type="match status" value="1"/>
</dbReference>
<name>A0ABW5HLU6_9PSEU</name>
<dbReference type="InterPro" id="IPR036390">
    <property type="entry name" value="WH_DNA-bd_sf"/>
</dbReference>
<sequence length="141" mass="15533">MIDQRLLAEQLRTSIGGFVRATRSGADALAPPLASTMGLLDRDGDSTIASLAHRRGVRHQSQSRTVKELEELGYVTRRADPLDGRGFMLALTKQGRAALDHDRGMRRDWVAQAIAALLTPKEQERLSALPRLLDRLASYDG</sequence>
<dbReference type="PANTHER" id="PTHR39515:SF2">
    <property type="entry name" value="HTH-TYPE TRANSCRIPTIONAL REGULATOR RV0880"/>
    <property type="match status" value="1"/>
</dbReference>
<evidence type="ECO:0000313" key="2">
    <source>
        <dbReference type="EMBL" id="MFD2474112.1"/>
    </source>
</evidence>
<protein>
    <submittedName>
        <fullName evidence="2">MarR family winged helix-turn-helix transcriptional regulator</fullName>
    </submittedName>
</protein>
<dbReference type="PROSITE" id="PS50995">
    <property type="entry name" value="HTH_MARR_2"/>
    <property type="match status" value="1"/>
</dbReference>
<accession>A0ABW5HLU6</accession>
<dbReference type="SUPFAM" id="SSF46785">
    <property type="entry name" value="Winged helix' DNA-binding domain"/>
    <property type="match status" value="1"/>
</dbReference>